<evidence type="ECO:0000313" key="4">
    <source>
        <dbReference type="Proteomes" id="UP000505355"/>
    </source>
</evidence>
<protein>
    <recommendedName>
        <fullName evidence="2">Peptidase M60 domain-containing protein</fullName>
    </recommendedName>
</protein>
<gene>
    <name evidence="3" type="ORF">HQ865_15365</name>
</gene>
<dbReference type="KEGG" id="mmab:HQ865_15365"/>
<feature type="chain" id="PRO_5028915874" description="Peptidase M60 domain-containing protein" evidence="1">
    <location>
        <begin position="19"/>
        <end position="502"/>
    </location>
</feature>
<accession>A0A7D4TNL0</accession>
<dbReference type="InterPro" id="IPR031161">
    <property type="entry name" value="Peptidase_M60_dom"/>
</dbReference>
<dbReference type="Gene3D" id="3.40.390.80">
    <property type="entry name" value="Peptidase M60, enhancin-like domain 2"/>
    <property type="match status" value="1"/>
</dbReference>
<dbReference type="PROSITE" id="PS51723">
    <property type="entry name" value="PEPTIDASE_M60"/>
    <property type="match status" value="1"/>
</dbReference>
<sequence>MKKLITIALVALSLTTFAQEAEKNPATVIIGPKNKLAAKDTAFKRQITQWCETNLAIKDYKKVSAHPSAAYFPGAVKEGFQFTKRTINIKHQKIVDSLVPIVSRMRYSGNWANILYSTGLYAVPGEYVEIDVPAGIDTRYLKVQIGAHSDRLNSRDANERPWSRMPIITKVQELSKGKNRVASPFGGLIYITYPPREASWEGDVAISHAVAAPLFVLGKTTDEEWKAQLLNNKAPWGELASANMIITLANEDLQQVDHPAEVMKLWDLIVGGEMDLAQIKMPFYRAQRMVVDAQISAGAMHSGYPFMTYHSPSSSTSSIDVAANPAVLMKPSKGGANWGFFHELGHNMQNLDWVFGGSTEVSNNFFSLYMFDRLLGGRDDAHSAISSENTQKSMKKYFAEGADYEKWKKDPFLGLIMFRQIHESFGWESFKAFFREYQKFATEDIRTPESQKPDLFVATFSKVIKRNLAPFFIKWGIPVSERTQKELSVYEGWMPYNFPPQN</sequence>
<keyword evidence="4" id="KW-1185">Reference proteome</keyword>
<dbReference type="PANTHER" id="PTHR15730">
    <property type="entry name" value="EXPERIMENTAL AUTOIMMUNE PROSTATITIS ANTIGEN 2-RELATED"/>
    <property type="match status" value="1"/>
</dbReference>
<dbReference type="Proteomes" id="UP000505355">
    <property type="component" value="Chromosome"/>
</dbReference>
<dbReference type="GO" id="GO:0005886">
    <property type="term" value="C:plasma membrane"/>
    <property type="evidence" value="ECO:0007669"/>
    <property type="project" value="TreeGrafter"/>
</dbReference>
<evidence type="ECO:0000259" key="2">
    <source>
        <dbReference type="PROSITE" id="PS51723"/>
    </source>
</evidence>
<name>A0A7D4TNL0_9SPHI</name>
<feature type="domain" description="Peptidase M60" evidence="2">
    <location>
        <begin position="113"/>
        <end position="426"/>
    </location>
</feature>
<evidence type="ECO:0000313" key="3">
    <source>
        <dbReference type="EMBL" id="QKJ31073.1"/>
    </source>
</evidence>
<dbReference type="InterPro" id="IPR035423">
    <property type="entry name" value="M60-like_N"/>
</dbReference>
<dbReference type="InterPro" id="IPR051244">
    <property type="entry name" value="TCAF"/>
</dbReference>
<dbReference type="EMBL" id="CP054139">
    <property type="protein sequence ID" value="QKJ31073.1"/>
    <property type="molecule type" value="Genomic_DNA"/>
</dbReference>
<reference evidence="3 4" key="1">
    <citation type="submission" date="2020-05" db="EMBL/GenBank/DDBJ databases">
        <title>Mucilaginibacter mali sp. nov.</title>
        <authorList>
            <person name="Kim H.S."/>
            <person name="Lee K.C."/>
            <person name="Suh M.K."/>
            <person name="Kim J.-S."/>
            <person name="Han K.-I."/>
            <person name="Eom M.K."/>
            <person name="Shin Y.K."/>
            <person name="Lee J.-S."/>
        </authorList>
    </citation>
    <scope>NUCLEOTIDE SEQUENCE [LARGE SCALE GENOMIC DNA]</scope>
    <source>
        <strain evidence="3 4">G2-14</strain>
    </source>
</reference>
<dbReference type="SMART" id="SM01276">
    <property type="entry name" value="M60-like"/>
    <property type="match status" value="1"/>
</dbReference>
<dbReference type="Pfam" id="PF13402">
    <property type="entry name" value="Peptidase_M60"/>
    <property type="match status" value="1"/>
</dbReference>
<evidence type="ECO:0000256" key="1">
    <source>
        <dbReference type="SAM" id="SignalP"/>
    </source>
</evidence>
<dbReference type="GO" id="GO:0044325">
    <property type="term" value="F:transmembrane transporter binding"/>
    <property type="evidence" value="ECO:0007669"/>
    <property type="project" value="TreeGrafter"/>
</dbReference>
<proteinExistence type="predicted"/>
<organism evidence="3 4">
    <name type="scientific">Mucilaginibacter mali</name>
    <dbReference type="NCBI Taxonomy" id="2740462"/>
    <lineage>
        <taxon>Bacteria</taxon>
        <taxon>Pseudomonadati</taxon>
        <taxon>Bacteroidota</taxon>
        <taxon>Sphingobacteriia</taxon>
        <taxon>Sphingobacteriales</taxon>
        <taxon>Sphingobacteriaceae</taxon>
        <taxon>Mucilaginibacter</taxon>
    </lineage>
</organism>
<dbReference type="Gene3D" id="2.60.120.1250">
    <property type="entry name" value="Peptidase M60, enhancin-like domain 1"/>
    <property type="match status" value="1"/>
</dbReference>
<dbReference type="RefSeq" id="WP_173415740.1">
    <property type="nucleotide sequence ID" value="NZ_CP054139.1"/>
</dbReference>
<dbReference type="GO" id="GO:0090314">
    <property type="term" value="P:positive regulation of protein targeting to membrane"/>
    <property type="evidence" value="ECO:0007669"/>
    <property type="project" value="TreeGrafter"/>
</dbReference>
<dbReference type="PANTHER" id="PTHR15730:SF5">
    <property type="entry name" value="SI:CH211-210B2.2-RELATED"/>
    <property type="match status" value="1"/>
</dbReference>
<keyword evidence="1" id="KW-0732">Signal</keyword>
<dbReference type="Pfam" id="PF17291">
    <property type="entry name" value="M60-like_N"/>
    <property type="match status" value="1"/>
</dbReference>
<feature type="signal peptide" evidence="1">
    <location>
        <begin position="1"/>
        <end position="18"/>
    </location>
</feature>
<dbReference type="Gene3D" id="1.10.390.30">
    <property type="entry name" value="Peptidase M60, enhancin-like domain 3"/>
    <property type="match status" value="1"/>
</dbReference>
<dbReference type="InterPro" id="IPR042279">
    <property type="entry name" value="Pep_M60_3"/>
</dbReference>
<dbReference type="AlphaFoldDB" id="A0A7D4TNL0"/>